<accession>A0ABU4WEB7</accession>
<dbReference type="Pfam" id="PF19807">
    <property type="entry name" value="DUF6290"/>
    <property type="match status" value="1"/>
</dbReference>
<dbReference type="RefSeq" id="WP_047381091.1">
    <property type="nucleotide sequence ID" value="NZ_JAVIKH010000015.1"/>
</dbReference>
<organism evidence="1 2">
    <name type="scientific">Candidatus Cetobacterium colombiensis</name>
    <dbReference type="NCBI Taxonomy" id="3073100"/>
    <lineage>
        <taxon>Bacteria</taxon>
        <taxon>Fusobacteriati</taxon>
        <taxon>Fusobacteriota</taxon>
        <taxon>Fusobacteriia</taxon>
        <taxon>Fusobacteriales</taxon>
        <taxon>Fusobacteriaceae</taxon>
        <taxon>Cetobacterium</taxon>
    </lineage>
</organism>
<name>A0ABU4WEB7_9FUSO</name>
<dbReference type="EMBL" id="JAVIKH010000015">
    <property type="protein sequence ID" value="MDX8336906.1"/>
    <property type="molecule type" value="Genomic_DNA"/>
</dbReference>
<dbReference type="NCBIfam" id="NF046040">
    <property type="entry name" value="RelB_antitoxin"/>
    <property type="match status" value="1"/>
</dbReference>
<dbReference type="Proteomes" id="UP001279681">
    <property type="component" value="Unassembled WGS sequence"/>
</dbReference>
<comment type="caution">
    <text evidence="1">The sequence shown here is derived from an EMBL/GenBank/DDBJ whole genome shotgun (WGS) entry which is preliminary data.</text>
</comment>
<gene>
    <name evidence="1" type="ORF">RFV38_10425</name>
</gene>
<evidence type="ECO:0000313" key="2">
    <source>
        <dbReference type="Proteomes" id="UP001279681"/>
    </source>
</evidence>
<proteinExistence type="predicted"/>
<reference evidence="2" key="1">
    <citation type="submission" date="2023-07" db="EMBL/GenBank/DDBJ databases">
        <authorList>
            <person name="Colorado M.A."/>
            <person name="Villamil L.M."/>
            <person name="Melo J.F."/>
            <person name="Rodriguez J.A."/>
            <person name="Ruiz R.Y."/>
        </authorList>
    </citation>
    <scope>NUCLEOTIDE SEQUENCE [LARGE SCALE GENOMIC DNA]</scope>
    <source>
        <strain evidence="2">C33</strain>
    </source>
</reference>
<keyword evidence="2" id="KW-1185">Reference proteome</keyword>
<dbReference type="InterPro" id="IPR046257">
    <property type="entry name" value="DUF6290"/>
</dbReference>
<sequence>MSVISVRLNDDEETLLKKVANFEGMGLSSYIKKIVFERLEEEYDLKLAENTYKAHIESNQKTYSFESVVKELGMDL</sequence>
<protein>
    <submittedName>
        <fullName evidence="1">DUF6290 family protein</fullName>
    </submittedName>
</protein>
<evidence type="ECO:0000313" key="1">
    <source>
        <dbReference type="EMBL" id="MDX8336906.1"/>
    </source>
</evidence>